<name>A0ABY5GKD4_9GAMM</name>
<keyword evidence="2" id="KW-0012">Acyltransferase</keyword>
<proteinExistence type="predicted"/>
<accession>A0ABY5GKD4</accession>
<dbReference type="Gene3D" id="3.40.630.30">
    <property type="match status" value="1"/>
</dbReference>
<dbReference type="Proteomes" id="UP001057998">
    <property type="component" value="Chromosome 2"/>
</dbReference>
<sequence length="170" mass="19227">MAKITVRLSEPKDAQALQEIYAGKAAYSGTLLLPFSSKASWQSRMENIPDNIYSFVAEYESRVVGNLGFELYQNPRRRHAGTFGMAVRDDFQSKGVGSALLAAMLELTDNWLNVRRIEITVFTDNHPAMALYEKFGFTVEGESKDYAFRQGEYASVYHMARIKQHDNING</sequence>
<dbReference type="EC" id="2.3.1.-" evidence="2"/>
<keyword evidence="3" id="KW-1185">Reference proteome</keyword>
<evidence type="ECO:0000259" key="1">
    <source>
        <dbReference type="PROSITE" id="PS51186"/>
    </source>
</evidence>
<keyword evidence="2" id="KW-0808">Transferase</keyword>
<dbReference type="Pfam" id="PF00583">
    <property type="entry name" value="Acetyltransf_1"/>
    <property type="match status" value="1"/>
</dbReference>
<dbReference type="SUPFAM" id="SSF55729">
    <property type="entry name" value="Acyl-CoA N-acyltransferases (Nat)"/>
    <property type="match status" value="1"/>
</dbReference>
<dbReference type="RefSeq" id="WP_255390964.1">
    <property type="nucleotide sequence ID" value="NZ_CP101509.1"/>
</dbReference>
<evidence type="ECO:0000313" key="3">
    <source>
        <dbReference type="Proteomes" id="UP001057998"/>
    </source>
</evidence>
<dbReference type="GO" id="GO:0016746">
    <property type="term" value="F:acyltransferase activity"/>
    <property type="evidence" value="ECO:0007669"/>
    <property type="project" value="UniProtKB-KW"/>
</dbReference>
<evidence type="ECO:0000313" key="2">
    <source>
        <dbReference type="EMBL" id="UTV29646.1"/>
    </source>
</evidence>
<organism evidence="2 3">
    <name type="scientific">Photobacterium atrarenae</name>
    <dbReference type="NCBI Taxonomy" id="865757"/>
    <lineage>
        <taxon>Bacteria</taxon>
        <taxon>Pseudomonadati</taxon>
        <taxon>Pseudomonadota</taxon>
        <taxon>Gammaproteobacteria</taxon>
        <taxon>Vibrionales</taxon>
        <taxon>Vibrionaceae</taxon>
        <taxon>Photobacterium</taxon>
    </lineage>
</organism>
<gene>
    <name evidence="2" type="ORF">NNL38_21790</name>
</gene>
<reference evidence="2" key="1">
    <citation type="submission" date="2022-07" db="EMBL/GenBank/DDBJ databases">
        <title>Genome sequencing of Photobacterium atrarenae GJH2-4.</title>
        <authorList>
            <person name="Park S.-J."/>
        </authorList>
    </citation>
    <scope>NUCLEOTIDE SEQUENCE</scope>
    <source>
        <strain evidence="2">GJH2-4</strain>
    </source>
</reference>
<dbReference type="PANTHER" id="PTHR43415">
    <property type="entry name" value="SPERMIDINE N(1)-ACETYLTRANSFERASE"/>
    <property type="match status" value="1"/>
</dbReference>
<protein>
    <submittedName>
        <fullName evidence="2">GNAT family N-acetyltransferase</fullName>
        <ecNumber evidence="2">2.3.1.-</ecNumber>
    </submittedName>
</protein>
<dbReference type="CDD" id="cd04301">
    <property type="entry name" value="NAT_SF"/>
    <property type="match status" value="1"/>
</dbReference>
<feature type="domain" description="N-acetyltransferase" evidence="1">
    <location>
        <begin position="4"/>
        <end position="164"/>
    </location>
</feature>
<dbReference type="PANTHER" id="PTHR43415:SF3">
    <property type="entry name" value="GNAT-FAMILY ACETYLTRANSFERASE"/>
    <property type="match status" value="1"/>
</dbReference>
<dbReference type="InterPro" id="IPR016181">
    <property type="entry name" value="Acyl_CoA_acyltransferase"/>
</dbReference>
<dbReference type="InterPro" id="IPR000182">
    <property type="entry name" value="GNAT_dom"/>
</dbReference>
<dbReference type="PROSITE" id="PS51186">
    <property type="entry name" value="GNAT"/>
    <property type="match status" value="1"/>
</dbReference>
<dbReference type="EMBL" id="CP101509">
    <property type="protein sequence ID" value="UTV29646.1"/>
    <property type="molecule type" value="Genomic_DNA"/>
</dbReference>